<dbReference type="Proteomes" id="UP000007718">
    <property type="component" value="Plasmid pDEIPR02"/>
</dbReference>
<geneLocation type="plasmid" evidence="2 3">
    <name>pDEIPR02</name>
</geneLocation>
<evidence type="ECO:0000256" key="1">
    <source>
        <dbReference type="SAM" id="Phobius"/>
    </source>
</evidence>
<gene>
    <name evidence="2" type="ordered locus">Deipr_2389</name>
</gene>
<dbReference type="HOGENOM" id="CLU_1114383_0_0_0"/>
<dbReference type="KEGG" id="dpt:Deipr_2389"/>
<feature type="transmembrane region" description="Helical" evidence="1">
    <location>
        <begin position="6"/>
        <end position="24"/>
    </location>
</feature>
<sequence>MEYFLGTMSIIAGWLLGQASLQVIRTRYEKFTCHQIWRDVHGFESYKPLCMLLIVAMLYAAFVHATPVFGLPPSTSALSLEEWYDLVFITLFISLMPWFILDIMQAIKPHPNPDLLTPSTLDESGWRLISVEPLSQELICTLHHPSAGKLRAPMQGVQPVHTTSAQRSLSRIGRNQKVAITHLADGSVGIFMPHPWGNLKSEKAERYIHLGTGVVAWEEGQQTQSFVIPIEEKTYTVHNVLPNRSVSRV</sequence>
<keyword evidence="2" id="KW-0614">Plasmid</keyword>
<dbReference type="RefSeq" id="WP_013615867.1">
    <property type="nucleotide sequence ID" value="NC_015162.1"/>
</dbReference>
<feature type="transmembrane region" description="Helical" evidence="1">
    <location>
        <begin position="45"/>
        <end position="63"/>
    </location>
</feature>
<dbReference type="EMBL" id="CP002538">
    <property type="protein sequence ID" value="ADY27513.1"/>
    <property type="molecule type" value="Genomic_DNA"/>
</dbReference>
<protein>
    <submittedName>
        <fullName evidence="2">Uncharacterized protein</fullName>
    </submittedName>
</protein>
<feature type="transmembrane region" description="Helical" evidence="1">
    <location>
        <begin position="83"/>
        <end position="101"/>
    </location>
</feature>
<accession>F0RQF4</accession>
<keyword evidence="1" id="KW-0472">Membrane</keyword>
<keyword evidence="1" id="KW-1133">Transmembrane helix</keyword>
<evidence type="ECO:0000313" key="2">
    <source>
        <dbReference type="EMBL" id="ADY27513.1"/>
    </source>
</evidence>
<keyword evidence="3" id="KW-1185">Reference proteome</keyword>
<reference evidence="2 3" key="2">
    <citation type="journal article" date="2012" name="Stand. Genomic Sci.">
        <title>Complete genome sequence of the orange-red pigmented, radioresistant Deinococcus proteolyticus type strain (MRP(T)).</title>
        <authorList>
            <person name="Copeland A."/>
            <person name="Zeytun A."/>
            <person name="Yassawong M."/>
            <person name="Nolan M."/>
            <person name="Lucas S."/>
            <person name="Hammon N."/>
            <person name="Deshpande S."/>
            <person name="Cheng J.F."/>
            <person name="Han C."/>
            <person name="Tapia R."/>
            <person name="Goodwin L.A."/>
            <person name="Pitluck S."/>
            <person name="Mavromatis K."/>
            <person name="Liolios K."/>
            <person name="Pagani I."/>
            <person name="Ivanova N."/>
            <person name="Mikhailova N."/>
            <person name="Pati A."/>
            <person name="Chen A."/>
            <person name="Palaniappan K."/>
            <person name="Land M."/>
            <person name="Hauser L."/>
            <person name="Jeffries C.D."/>
            <person name="Brambilla E.M."/>
            <person name="Rohde M."/>
            <person name="Sikorski J."/>
            <person name="Pukall R."/>
            <person name="Goker M."/>
            <person name="Detter J.C."/>
            <person name="Woyke T."/>
            <person name="Bristow J."/>
            <person name="Eisen J.A."/>
            <person name="Markowitz V."/>
            <person name="Hugenholtz P."/>
            <person name="Kyrpides N.C."/>
            <person name="Klenk H.P."/>
            <person name="Lapidus A."/>
        </authorList>
    </citation>
    <scope>NUCLEOTIDE SEQUENCE [LARGE SCALE GENOMIC DNA]</scope>
    <source>
        <strain evidence="3">ATCC 35074 / DSM 20540 / JCM 6276 / NBRC 101906 / NCIMB 13154 / VKM Ac-1939 / CCM 2703 / MRP</strain>
        <plasmid evidence="3">Plasmid pDEIPR02</plasmid>
    </source>
</reference>
<dbReference type="AlphaFoldDB" id="F0RQF4"/>
<evidence type="ECO:0000313" key="3">
    <source>
        <dbReference type="Proteomes" id="UP000007718"/>
    </source>
</evidence>
<organism evidence="2 3">
    <name type="scientific">Deinococcus proteolyticus (strain ATCC 35074 / DSM 20540 / JCM 6276 / NBRC 101906 / NCIMB 13154 / VKM Ac-1939 / CCM 2703 / MRP)</name>
    <dbReference type="NCBI Taxonomy" id="693977"/>
    <lineage>
        <taxon>Bacteria</taxon>
        <taxon>Thermotogati</taxon>
        <taxon>Deinococcota</taxon>
        <taxon>Deinococci</taxon>
        <taxon>Deinococcales</taxon>
        <taxon>Deinococcaceae</taxon>
        <taxon>Deinococcus</taxon>
    </lineage>
</organism>
<name>F0RQF4_DEIPM</name>
<proteinExistence type="predicted"/>
<keyword evidence="1" id="KW-0812">Transmembrane</keyword>
<reference evidence="3" key="1">
    <citation type="submission" date="2011-02" db="EMBL/GenBank/DDBJ databases">
        <title>The complete sequence of plasmid2 of Deinococcus proteolyticus DSM 20540.</title>
        <authorList>
            <consortium name="US DOE Joint Genome Institute (JGI-PGF)"/>
            <person name="Lucas S."/>
            <person name="Copeland A."/>
            <person name="Lapidus A."/>
            <person name="Bruce D."/>
            <person name="Goodwin L."/>
            <person name="Pitluck S."/>
            <person name="Kyrpides N."/>
            <person name="Mavromatis K."/>
            <person name="Pagani I."/>
            <person name="Ivanova N."/>
            <person name="Ovchinnikova G."/>
            <person name="Zeytun A."/>
            <person name="Detter J.C."/>
            <person name="Han C."/>
            <person name="Land M."/>
            <person name="Hauser L."/>
            <person name="Markowitz V."/>
            <person name="Cheng J.-F."/>
            <person name="Hugenholtz P."/>
            <person name="Woyke T."/>
            <person name="Wu D."/>
            <person name="Pukall R."/>
            <person name="Steenblock K."/>
            <person name="Brambilla E."/>
            <person name="Klenk H.-P."/>
            <person name="Eisen J.A."/>
        </authorList>
    </citation>
    <scope>NUCLEOTIDE SEQUENCE [LARGE SCALE GENOMIC DNA]</scope>
    <source>
        <strain evidence="3">ATCC 35074 / DSM 20540 / JCM 6276 / NBRC 101906 / NCIMB 13154 / VKM Ac-1939 / CCM 2703 / MRP</strain>
        <plasmid evidence="3">Plasmid pDEIPR02</plasmid>
    </source>
</reference>
<dbReference type="PROSITE" id="PS51300">
    <property type="entry name" value="NIRD"/>
    <property type="match status" value="1"/>
</dbReference>